<evidence type="ECO:0000256" key="5">
    <source>
        <dbReference type="ARBA" id="ARBA00022927"/>
    </source>
</evidence>
<dbReference type="GO" id="GO:0051205">
    <property type="term" value="P:protein insertion into membrane"/>
    <property type="evidence" value="ECO:0007669"/>
    <property type="project" value="TreeGrafter"/>
</dbReference>
<proteinExistence type="inferred from homology"/>
<dbReference type="GO" id="GO:0015031">
    <property type="term" value="P:protein transport"/>
    <property type="evidence" value="ECO:0007669"/>
    <property type="project" value="UniProtKB-KW"/>
</dbReference>
<feature type="compositionally biased region" description="Low complexity" evidence="10">
    <location>
        <begin position="282"/>
        <end position="306"/>
    </location>
</feature>
<comment type="subcellular location">
    <subcellularLocation>
        <location evidence="1">Cell membrane</location>
        <topology evidence="1">Multi-pass membrane protein</topology>
    </subcellularLocation>
    <subcellularLocation>
        <location evidence="9">Membrane</location>
        <topology evidence="9">Multi-pass membrane protein</topology>
    </subcellularLocation>
</comment>
<evidence type="ECO:0000313" key="14">
    <source>
        <dbReference type="Proteomes" id="UP000614410"/>
    </source>
</evidence>
<keyword evidence="7 11" id="KW-0472">Membrane</keyword>
<comment type="similarity">
    <text evidence="9">Belongs to the OXA1/ALB3/YidC family.</text>
</comment>
<keyword evidence="8" id="KW-0143">Chaperone</keyword>
<protein>
    <submittedName>
        <fullName evidence="13">Membrane protein insertase YidC</fullName>
    </submittedName>
</protein>
<keyword evidence="5" id="KW-0653">Protein transport</keyword>
<gene>
    <name evidence="13" type="ORF">JF887_10405</name>
</gene>
<name>A0A934KI06_9BACT</name>
<evidence type="ECO:0000256" key="11">
    <source>
        <dbReference type="SAM" id="Phobius"/>
    </source>
</evidence>
<reference evidence="13 14" key="1">
    <citation type="submission" date="2020-10" db="EMBL/GenBank/DDBJ databases">
        <title>Ca. Dormibacterota MAGs.</title>
        <authorList>
            <person name="Montgomery K."/>
        </authorList>
    </citation>
    <scope>NUCLEOTIDE SEQUENCE [LARGE SCALE GENOMIC DNA]</scope>
    <source>
        <strain evidence="13">Mitchell_Peninsula_5</strain>
    </source>
</reference>
<dbReference type="Pfam" id="PF02096">
    <property type="entry name" value="60KD_IMP"/>
    <property type="match status" value="1"/>
</dbReference>
<keyword evidence="2" id="KW-0813">Transport</keyword>
<feature type="transmembrane region" description="Helical" evidence="11">
    <location>
        <begin position="169"/>
        <end position="188"/>
    </location>
</feature>
<organism evidence="13 14">
    <name type="scientific">Candidatus Amunia macphersoniae</name>
    <dbReference type="NCBI Taxonomy" id="3127014"/>
    <lineage>
        <taxon>Bacteria</taxon>
        <taxon>Bacillati</taxon>
        <taxon>Candidatus Dormiibacterota</taxon>
        <taxon>Candidatus Dormibacteria</taxon>
        <taxon>Candidatus Aeolococcales</taxon>
        <taxon>Candidatus Aeolococcaceae</taxon>
        <taxon>Candidatus Amunia</taxon>
    </lineage>
</organism>
<dbReference type="AlphaFoldDB" id="A0A934KI06"/>
<dbReference type="InterPro" id="IPR028055">
    <property type="entry name" value="YidC/Oxa/ALB_C"/>
</dbReference>
<dbReference type="CDD" id="cd20070">
    <property type="entry name" value="5TM_YidC_Alb3"/>
    <property type="match status" value="1"/>
</dbReference>
<sequence>MLAISPLDALGVPFQICLEFFTNVFKNIGPLNTIGAFGLAVIVTTIIIRGGLFPIFGWQLRTSRRIQSEQRLIAPQLAELRKKYKKEPQKLSEEMKKLYAEHQVSPFSSLSGCLPALVQMPVLIGLYRGISAATTNLHSGLGFLWVKNVSESGLAQCCNVAGKTDYLQLLVHPAVLILPLLAAVLTFAQSRMMMPPPRPDMTDQERTMGNVTKQMSVIFPVIILFLSLNFPQGLALYWVTGTLFMVIQQYHLVGWGSLTVPSWLPGAQRTTSLSYPKPPPAANKTASNTTPATTTTPSSRTTAAKPRLGPDGNGRKPSSNGRPTVPGEPGTARVIAGAVNVPPARPPKRRSNKRRR</sequence>
<comment type="caution">
    <text evidence="13">The sequence shown here is derived from an EMBL/GenBank/DDBJ whole genome shotgun (WGS) entry which is preliminary data.</text>
</comment>
<dbReference type="GO" id="GO:0005886">
    <property type="term" value="C:plasma membrane"/>
    <property type="evidence" value="ECO:0007669"/>
    <property type="project" value="UniProtKB-SubCell"/>
</dbReference>
<dbReference type="PANTHER" id="PTHR12428">
    <property type="entry name" value="OXA1"/>
    <property type="match status" value="1"/>
</dbReference>
<keyword evidence="6 11" id="KW-1133">Transmembrane helix</keyword>
<feature type="transmembrane region" description="Helical" evidence="11">
    <location>
        <begin position="217"/>
        <end position="239"/>
    </location>
</feature>
<dbReference type="PANTHER" id="PTHR12428:SF65">
    <property type="entry name" value="CYTOCHROME C OXIDASE ASSEMBLY PROTEIN COX18, MITOCHONDRIAL"/>
    <property type="match status" value="1"/>
</dbReference>
<evidence type="ECO:0000256" key="6">
    <source>
        <dbReference type="ARBA" id="ARBA00022989"/>
    </source>
</evidence>
<dbReference type="InterPro" id="IPR047196">
    <property type="entry name" value="YidC_ALB_C"/>
</dbReference>
<dbReference type="InterPro" id="IPR001708">
    <property type="entry name" value="YidC/ALB3/OXA1/COX18"/>
</dbReference>
<evidence type="ECO:0000256" key="4">
    <source>
        <dbReference type="ARBA" id="ARBA00022692"/>
    </source>
</evidence>
<evidence type="ECO:0000256" key="7">
    <source>
        <dbReference type="ARBA" id="ARBA00023136"/>
    </source>
</evidence>
<feature type="compositionally biased region" description="Basic residues" evidence="10">
    <location>
        <begin position="346"/>
        <end position="356"/>
    </location>
</feature>
<evidence type="ECO:0000256" key="10">
    <source>
        <dbReference type="SAM" id="MobiDB-lite"/>
    </source>
</evidence>
<feature type="transmembrane region" description="Helical" evidence="11">
    <location>
        <begin position="34"/>
        <end position="58"/>
    </location>
</feature>
<evidence type="ECO:0000256" key="1">
    <source>
        <dbReference type="ARBA" id="ARBA00004651"/>
    </source>
</evidence>
<evidence type="ECO:0000259" key="12">
    <source>
        <dbReference type="Pfam" id="PF02096"/>
    </source>
</evidence>
<evidence type="ECO:0000256" key="9">
    <source>
        <dbReference type="RuleBase" id="RU003945"/>
    </source>
</evidence>
<dbReference type="GO" id="GO:0032977">
    <property type="term" value="F:membrane insertase activity"/>
    <property type="evidence" value="ECO:0007669"/>
    <property type="project" value="InterPro"/>
</dbReference>
<keyword evidence="3" id="KW-1003">Cell membrane</keyword>
<dbReference type="EMBL" id="JAEKNN010000052">
    <property type="protein sequence ID" value="MBJ7609821.1"/>
    <property type="molecule type" value="Genomic_DNA"/>
</dbReference>
<evidence type="ECO:0000256" key="8">
    <source>
        <dbReference type="ARBA" id="ARBA00023186"/>
    </source>
</evidence>
<evidence type="ECO:0000313" key="13">
    <source>
        <dbReference type="EMBL" id="MBJ7609821.1"/>
    </source>
</evidence>
<evidence type="ECO:0000256" key="3">
    <source>
        <dbReference type="ARBA" id="ARBA00022475"/>
    </source>
</evidence>
<evidence type="ECO:0000256" key="2">
    <source>
        <dbReference type="ARBA" id="ARBA00022448"/>
    </source>
</evidence>
<feature type="region of interest" description="Disordered" evidence="10">
    <location>
        <begin position="271"/>
        <end position="356"/>
    </location>
</feature>
<dbReference type="NCBIfam" id="TIGR03592">
    <property type="entry name" value="yidC_oxa1_cterm"/>
    <property type="match status" value="1"/>
</dbReference>
<keyword evidence="4 9" id="KW-0812">Transmembrane</keyword>
<accession>A0A934KI06</accession>
<feature type="domain" description="Membrane insertase YidC/Oxa/ALB C-terminal" evidence="12">
    <location>
        <begin position="37"/>
        <end position="251"/>
    </location>
</feature>
<dbReference type="Proteomes" id="UP000614410">
    <property type="component" value="Unassembled WGS sequence"/>
</dbReference>